<dbReference type="FunFam" id="1.10.8.10:FF:000049">
    <property type="entry name" value="ancient ubiquitous protein 1 isoform X2"/>
    <property type="match status" value="1"/>
</dbReference>
<dbReference type="STRING" id="10228.B3S363"/>
<dbReference type="GO" id="GO:0005789">
    <property type="term" value="C:endoplasmic reticulum membrane"/>
    <property type="evidence" value="ECO:0000318"/>
    <property type="project" value="GO_Central"/>
</dbReference>
<dbReference type="OMA" id="KFNSWPF"/>
<dbReference type="RefSeq" id="XP_002114782.1">
    <property type="nucleotide sequence ID" value="XM_002114746.1"/>
</dbReference>
<dbReference type="PANTHER" id="PTHR15486:SF96">
    <property type="entry name" value="LIPID DROPLET-REGULATING VLDL ASSEMBLY FACTOR AUP1"/>
    <property type="match status" value="1"/>
</dbReference>
<dbReference type="AlphaFoldDB" id="B3S363"/>
<dbReference type="HOGENOM" id="CLU_045696_0_0_1"/>
<keyword evidence="10" id="KW-1133">Transmembrane helix</keyword>
<dbReference type="SUPFAM" id="SSF69593">
    <property type="entry name" value="Glycerol-3-phosphate (1)-acyltransferase"/>
    <property type="match status" value="1"/>
</dbReference>
<dbReference type="eggNOG" id="KOG2898">
    <property type="taxonomic scope" value="Eukaryota"/>
</dbReference>
<evidence type="ECO:0000256" key="8">
    <source>
        <dbReference type="ARBA" id="ARBA00035713"/>
    </source>
</evidence>
<dbReference type="GO" id="GO:0036503">
    <property type="term" value="P:ERAD pathway"/>
    <property type="evidence" value="ECO:0000318"/>
    <property type="project" value="GO_Central"/>
</dbReference>
<dbReference type="OrthoDB" id="1854593at2759"/>
<dbReference type="CDD" id="cd14420">
    <property type="entry name" value="CUE_AUP1"/>
    <property type="match status" value="1"/>
</dbReference>
<evidence type="ECO:0000259" key="11">
    <source>
        <dbReference type="PROSITE" id="PS51140"/>
    </source>
</evidence>
<dbReference type="Pfam" id="PF02845">
    <property type="entry name" value="CUE"/>
    <property type="match status" value="1"/>
</dbReference>
<protein>
    <recommendedName>
        <fullName evidence="7">Lipid droplet-regulating VLDL assembly factor AUP1</fullName>
    </recommendedName>
    <alternativeName>
        <fullName evidence="8">Ancient ubiquitous protein 1</fullName>
    </alternativeName>
</protein>
<evidence type="ECO:0000256" key="4">
    <source>
        <dbReference type="ARBA" id="ARBA00022824"/>
    </source>
</evidence>
<proteinExistence type="inferred from homology"/>
<feature type="compositionally biased region" description="Polar residues" evidence="9">
    <location>
        <begin position="345"/>
        <end position="368"/>
    </location>
</feature>
<dbReference type="PROSITE" id="PS51140">
    <property type="entry name" value="CUE"/>
    <property type="match status" value="1"/>
</dbReference>
<comment type="subcellular location">
    <subcellularLocation>
        <location evidence="1">Endoplasmic reticulum membrane</location>
        <topology evidence="1">Peripheral membrane protein</topology>
    </subcellularLocation>
    <subcellularLocation>
        <location evidence="2">Lipid droplet</location>
    </subcellularLocation>
</comment>
<evidence type="ECO:0000256" key="10">
    <source>
        <dbReference type="SAM" id="Phobius"/>
    </source>
</evidence>
<feature type="region of interest" description="Disordered" evidence="9">
    <location>
        <begin position="337"/>
        <end position="368"/>
    </location>
</feature>
<keyword evidence="10" id="KW-0812">Transmembrane</keyword>
<evidence type="ECO:0000256" key="1">
    <source>
        <dbReference type="ARBA" id="ARBA00004406"/>
    </source>
</evidence>
<evidence type="ECO:0000256" key="5">
    <source>
        <dbReference type="ARBA" id="ARBA00023136"/>
    </source>
</evidence>
<gene>
    <name evidence="12" type="ORF">TRIADDRAFT_58610</name>
</gene>
<dbReference type="GO" id="GO:0005811">
    <property type="term" value="C:lipid droplet"/>
    <property type="evidence" value="ECO:0007669"/>
    <property type="project" value="UniProtKB-SubCell"/>
</dbReference>
<organism evidence="12 13">
    <name type="scientific">Trichoplax adhaerens</name>
    <name type="common">Trichoplax reptans</name>
    <dbReference type="NCBI Taxonomy" id="10228"/>
    <lineage>
        <taxon>Eukaryota</taxon>
        <taxon>Metazoa</taxon>
        <taxon>Placozoa</taxon>
        <taxon>Uniplacotomia</taxon>
        <taxon>Trichoplacea</taxon>
        <taxon>Trichoplacidae</taxon>
        <taxon>Trichoplax</taxon>
    </lineage>
</organism>
<feature type="region of interest" description="Disordered" evidence="9">
    <location>
        <begin position="241"/>
        <end position="287"/>
    </location>
</feature>
<keyword evidence="4" id="KW-0256">Endoplasmic reticulum</keyword>
<dbReference type="GO" id="GO:0043130">
    <property type="term" value="F:ubiquitin binding"/>
    <property type="evidence" value="ECO:0007669"/>
    <property type="project" value="InterPro"/>
</dbReference>
<dbReference type="Gene3D" id="1.10.8.10">
    <property type="entry name" value="DNA helicase RuvA subunit, C-terminal domain"/>
    <property type="match status" value="1"/>
</dbReference>
<dbReference type="EMBL" id="DS985248">
    <property type="protein sequence ID" value="EDV22916.1"/>
    <property type="molecule type" value="Genomic_DNA"/>
</dbReference>
<dbReference type="CTD" id="6755813"/>
<accession>B3S363</accession>
<keyword evidence="5 10" id="KW-0472">Membrane</keyword>
<evidence type="ECO:0000256" key="3">
    <source>
        <dbReference type="ARBA" id="ARBA00022677"/>
    </source>
</evidence>
<reference evidence="12 13" key="1">
    <citation type="journal article" date="2008" name="Nature">
        <title>The Trichoplax genome and the nature of placozoans.</title>
        <authorList>
            <person name="Srivastava M."/>
            <person name="Begovic E."/>
            <person name="Chapman J."/>
            <person name="Putnam N.H."/>
            <person name="Hellsten U."/>
            <person name="Kawashima T."/>
            <person name="Kuo A."/>
            <person name="Mitros T."/>
            <person name="Salamov A."/>
            <person name="Carpenter M.L."/>
            <person name="Signorovitch A.Y."/>
            <person name="Moreno M.A."/>
            <person name="Kamm K."/>
            <person name="Grimwood J."/>
            <person name="Schmutz J."/>
            <person name="Shapiro H."/>
            <person name="Grigoriev I.V."/>
            <person name="Buss L.W."/>
            <person name="Schierwater B."/>
            <person name="Dellaporta S.L."/>
            <person name="Rokhsar D.S."/>
        </authorList>
    </citation>
    <scope>NUCLEOTIDE SEQUENCE [LARGE SCALE GENOMIC DNA]</scope>
    <source>
        <strain evidence="12 13">Grell-BS-1999</strain>
    </source>
</reference>
<feature type="compositionally biased region" description="Low complexity" evidence="9">
    <location>
        <begin position="270"/>
        <end position="285"/>
    </location>
</feature>
<feature type="transmembrane region" description="Helical" evidence="10">
    <location>
        <begin position="12"/>
        <end position="35"/>
    </location>
</feature>
<evidence type="ECO:0000313" key="12">
    <source>
        <dbReference type="EMBL" id="EDV22916.1"/>
    </source>
</evidence>
<evidence type="ECO:0000256" key="7">
    <source>
        <dbReference type="ARBA" id="ARBA00035685"/>
    </source>
</evidence>
<dbReference type="KEGG" id="tad:TRIADDRAFT_58610"/>
<dbReference type="InParanoid" id="B3S363"/>
<dbReference type="SMART" id="SM00546">
    <property type="entry name" value="CUE"/>
    <property type="match status" value="1"/>
</dbReference>
<dbReference type="PhylomeDB" id="B3S363"/>
<evidence type="ECO:0000313" key="13">
    <source>
        <dbReference type="Proteomes" id="UP000009022"/>
    </source>
</evidence>
<dbReference type="Proteomes" id="UP000009022">
    <property type="component" value="Unassembled WGS sequence"/>
</dbReference>
<evidence type="ECO:0000256" key="9">
    <source>
        <dbReference type="SAM" id="MobiDB-lite"/>
    </source>
</evidence>
<dbReference type="InterPro" id="IPR048056">
    <property type="entry name" value="AUP1_CUE"/>
</dbReference>
<name>B3S363_TRIAD</name>
<keyword evidence="3" id="KW-0551">Lipid droplet</keyword>
<comment type="similarity">
    <text evidence="6">Belongs to the AUP1 family.</text>
</comment>
<dbReference type="GeneID" id="6755813"/>
<dbReference type="InterPro" id="IPR003892">
    <property type="entry name" value="CUE"/>
</dbReference>
<feature type="domain" description="CUE" evidence="11">
    <location>
        <begin position="289"/>
        <end position="331"/>
    </location>
</feature>
<dbReference type="FunCoup" id="B3S363">
    <property type="interactions" value="1095"/>
</dbReference>
<sequence>MASPSRFPNDIRLIFLLLYGPIGLVLLILRLAVYLQLQLAAHFIPCYYGSIRRFILQSISAVCGMLVHCSGRHQLSSNNKVIVSNHVSVMDATVLNTTLQVNRSYSKDYYPSREEFLKACKSKTELSQPILLFPERTISDGKSLLEFCDWIFETEHSVQPIVIKATRPFLGYVRLTTRTSNRWEDLLWHFFVPYTFYDIRILPVLSKDANESNDKAIFRLRKEISEALNLRSDPIVSEQSSLSASQIKKQADDGVINSDNPQTEVVQPVTPQKDSSKSPKTTTPTRDTRLAKMVQQVQDVFPQVPYDVIQKDLAITKNVDDTIAKILDGRIKYTPVTPPKKTENNEISTSPNRSLFSSKNFGRSSSERLTSLLDRREALIERARKNYRENLESKSK</sequence>
<evidence type="ECO:0000256" key="2">
    <source>
        <dbReference type="ARBA" id="ARBA00004502"/>
    </source>
</evidence>
<keyword evidence="13" id="KW-1185">Reference proteome</keyword>
<dbReference type="PANTHER" id="PTHR15486">
    <property type="entry name" value="ANCIENT UBIQUITOUS PROTEIN"/>
    <property type="match status" value="1"/>
</dbReference>
<evidence type="ECO:0000256" key="6">
    <source>
        <dbReference type="ARBA" id="ARBA00035634"/>
    </source>
</evidence>